<feature type="domain" description="DUF4097" evidence="2">
    <location>
        <begin position="85"/>
        <end position="267"/>
    </location>
</feature>
<dbReference type="OrthoDB" id="3367592at2"/>
<evidence type="ECO:0000256" key="1">
    <source>
        <dbReference type="SAM" id="MobiDB-lite"/>
    </source>
</evidence>
<evidence type="ECO:0000313" key="4">
    <source>
        <dbReference type="Proteomes" id="UP000183015"/>
    </source>
</evidence>
<protein>
    <submittedName>
        <fullName evidence="3">DUF4097 and DUF4098 domain-containing protein YvlB</fullName>
    </submittedName>
</protein>
<name>A0A1H7G5Z8_STRJI</name>
<evidence type="ECO:0000259" key="2">
    <source>
        <dbReference type="Pfam" id="PF13349"/>
    </source>
</evidence>
<sequence length="307" mass="31861">MSEQWTVSEPQKITFGEPVRRVKIRTIAGAVNVVAGEAPARLEVSELDGAPLQVTVDDGELLITYEDLQWKDFQWKALSHWIEGWRQKRRAVVSLVVPAGVEVEIGAASSDTVVSGIAGKVRTNTASGDVTLVRVSGPVDANTVSGAVEAHGTSGGLKINTVSGALTVFAGTSGALKANSVSGAMTVDLDRPAAADVELTNVSGEVAVRIPAPADTQVRADTTSGSISSSFDQLQVSSTWGAKRITGTLGSGSNRLKITTVSGSVAVLRRPDEDEGPQDTVPSSAETATPHDSTPLAIDHQKGADEA</sequence>
<dbReference type="Proteomes" id="UP000183015">
    <property type="component" value="Unassembled WGS sequence"/>
</dbReference>
<feature type="compositionally biased region" description="Polar residues" evidence="1">
    <location>
        <begin position="280"/>
        <end position="292"/>
    </location>
</feature>
<dbReference type="AlphaFoldDB" id="A0A1H7G5Z8"/>
<feature type="region of interest" description="Disordered" evidence="1">
    <location>
        <begin position="268"/>
        <end position="307"/>
    </location>
</feature>
<dbReference type="Pfam" id="PF13349">
    <property type="entry name" value="DUF4097"/>
    <property type="match status" value="1"/>
</dbReference>
<dbReference type="eggNOG" id="COG3595">
    <property type="taxonomic scope" value="Bacteria"/>
</dbReference>
<evidence type="ECO:0000313" key="3">
    <source>
        <dbReference type="EMBL" id="SEK32222.1"/>
    </source>
</evidence>
<accession>A0A1H7G5Z8</accession>
<dbReference type="RefSeq" id="WP_042456088.1">
    <property type="nucleotide sequence ID" value="NZ_BBPN01000040.1"/>
</dbReference>
<dbReference type="STRING" id="235985.SAMN05414137_101504"/>
<dbReference type="InterPro" id="IPR025164">
    <property type="entry name" value="Toastrack_DUF4097"/>
</dbReference>
<reference evidence="4" key="1">
    <citation type="submission" date="2016-10" db="EMBL/GenBank/DDBJ databases">
        <authorList>
            <person name="Varghese N."/>
        </authorList>
    </citation>
    <scope>NUCLEOTIDE SEQUENCE [LARGE SCALE GENOMIC DNA]</scope>
    <source>
        <strain evidence="4">DSM 45096 / BCRC 16803 / CGMCC 4.1857 / CIP 109030 / JCM 12277 / KCTC 19219 / NBRC 100920 / 33214</strain>
    </source>
</reference>
<proteinExistence type="predicted"/>
<organism evidence="3 4">
    <name type="scientific">Streptacidiphilus jiangxiensis</name>
    <dbReference type="NCBI Taxonomy" id="235985"/>
    <lineage>
        <taxon>Bacteria</taxon>
        <taxon>Bacillati</taxon>
        <taxon>Actinomycetota</taxon>
        <taxon>Actinomycetes</taxon>
        <taxon>Kitasatosporales</taxon>
        <taxon>Streptomycetaceae</taxon>
        <taxon>Streptacidiphilus</taxon>
    </lineage>
</organism>
<keyword evidence="4" id="KW-1185">Reference proteome</keyword>
<dbReference type="EMBL" id="FOAZ01000001">
    <property type="protein sequence ID" value="SEK32222.1"/>
    <property type="molecule type" value="Genomic_DNA"/>
</dbReference>
<gene>
    <name evidence="3" type="ORF">SAMN05414137_101504</name>
</gene>